<dbReference type="Proteomes" id="UP001152561">
    <property type="component" value="Unassembled WGS sequence"/>
</dbReference>
<organism evidence="1 2">
    <name type="scientific">Anisodus acutangulus</name>
    <dbReference type="NCBI Taxonomy" id="402998"/>
    <lineage>
        <taxon>Eukaryota</taxon>
        <taxon>Viridiplantae</taxon>
        <taxon>Streptophyta</taxon>
        <taxon>Embryophyta</taxon>
        <taxon>Tracheophyta</taxon>
        <taxon>Spermatophyta</taxon>
        <taxon>Magnoliopsida</taxon>
        <taxon>eudicotyledons</taxon>
        <taxon>Gunneridae</taxon>
        <taxon>Pentapetalae</taxon>
        <taxon>asterids</taxon>
        <taxon>lamiids</taxon>
        <taxon>Solanales</taxon>
        <taxon>Solanaceae</taxon>
        <taxon>Solanoideae</taxon>
        <taxon>Hyoscyameae</taxon>
        <taxon>Anisodus</taxon>
    </lineage>
</organism>
<reference evidence="2" key="1">
    <citation type="journal article" date="2023" name="Proc. Natl. Acad. Sci. U.S.A.">
        <title>Genomic and structural basis for evolution of tropane alkaloid biosynthesis.</title>
        <authorList>
            <person name="Wanga Y.-J."/>
            <person name="Taina T."/>
            <person name="Yua J.-Y."/>
            <person name="Lia J."/>
            <person name="Xua B."/>
            <person name="Chenc J."/>
            <person name="D'Auriad J.C."/>
            <person name="Huanga J.-P."/>
            <person name="Huanga S.-X."/>
        </authorList>
    </citation>
    <scope>NUCLEOTIDE SEQUENCE [LARGE SCALE GENOMIC DNA]</scope>
    <source>
        <strain evidence="2">cv. KIB-2019</strain>
    </source>
</reference>
<accession>A0A9Q1QXY2</accession>
<gene>
    <name evidence="1" type="ORF">K7X08_026970</name>
</gene>
<evidence type="ECO:0000313" key="1">
    <source>
        <dbReference type="EMBL" id="KAJ8531536.1"/>
    </source>
</evidence>
<evidence type="ECO:0000313" key="2">
    <source>
        <dbReference type="Proteomes" id="UP001152561"/>
    </source>
</evidence>
<proteinExistence type="predicted"/>
<dbReference type="EMBL" id="JAJAGQ010000021">
    <property type="protein sequence ID" value="KAJ8531536.1"/>
    <property type="molecule type" value="Genomic_DNA"/>
</dbReference>
<name>A0A9Q1QXY2_9SOLA</name>
<sequence length="74" mass="8435">MPSSNEGLERSFQRVIMVNDSQTISSSNQERLTELQSHLCTCMMLMFMKEFLCIRVGQVTLAVAEIWHSRALAV</sequence>
<dbReference type="AlphaFoldDB" id="A0A9Q1QXY2"/>
<protein>
    <submittedName>
        <fullName evidence="1">Uncharacterized protein</fullName>
    </submittedName>
</protein>
<comment type="caution">
    <text evidence="1">The sequence shown here is derived from an EMBL/GenBank/DDBJ whole genome shotgun (WGS) entry which is preliminary data.</text>
</comment>
<keyword evidence="2" id="KW-1185">Reference proteome</keyword>